<protein>
    <submittedName>
        <fullName evidence="1">Uncharacterized protein</fullName>
    </submittedName>
</protein>
<dbReference type="AlphaFoldDB" id="W9HIY4"/>
<dbReference type="Proteomes" id="UP000030753">
    <property type="component" value="Unassembled WGS sequence"/>
</dbReference>
<gene>
    <name evidence="1" type="ORF">FOYG_16235</name>
</gene>
<accession>W9HIY4</accession>
<evidence type="ECO:0000313" key="1">
    <source>
        <dbReference type="EMBL" id="EWY80166.1"/>
    </source>
</evidence>
<sequence>MSFRERDRISHRIHYCRAAKAGTGSTAADKAIGHGSHSTVTICAWPSFLKVMTT</sequence>
<name>W9HIY4_FUSOX</name>
<dbReference type="HOGENOM" id="CLU_209939_0_0_1"/>
<organism evidence="1 2">
    <name type="scientific">Fusarium oxysporum NRRL 32931</name>
    <dbReference type="NCBI Taxonomy" id="660029"/>
    <lineage>
        <taxon>Eukaryota</taxon>
        <taxon>Fungi</taxon>
        <taxon>Dikarya</taxon>
        <taxon>Ascomycota</taxon>
        <taxon>Pezizomycotina</taxon>
        <taxon>Sordariomycetes</taxon>
        <taxon>Hypocreomycetidae</taxon>
        <taxon>Hypocreales</taxon>
        <taxon>Nectriaceae</taxon>
        <taxon>Fusarium</taxon>
        <taxon>Fusarium oxysporum species complex</taxon>
    </lineage>
</organism>
<reference evidence="1 2" key="1">
    <citation type="submission" date="2011-06" db="EMBL/GenBank/DDBJ databases">
        <title>The Genome Sequence of Fusarium oxysporum FOSC 3-a.</title>
        <authorList>
            <consortium name="The Broad Institute Genome Sequencing Platform"/>
            <person name="Ma L.-J."/>
            <person name="Gale L.R."/>
            <person name="Schwartz D.C."/>
            <person name="Zhou S."/>
            <person name="Corby-Kistler H."/>
            <person name="Young S.K."/>
            <person name="Zeng Q."/>
            <person name="Gargeya S."/>
            <person name="Fitzgerald M."/>
            <person name="Haas B."/>
            <person name="Abouelleil A."/>
            <person name="Alvarado L."/>
            <person name="Arachchi H.M."/>
            <person name="Berlin A."/>
            <person name="Brown A."/>
            <person name="Chapman S.B."/>
            <person name="Chen Z."/>
            <person name="Dunbar C."/>
            <person name="Freedman E."/>
            <person name="Gearin G."/>
            <person name="Gellesch M."/>
            <person name="Goldberg J."/>
            <person name="Griggs A."/>
            <person name="Gujja S."/>
            <person name="Heiman D."/>
            <person name="Howarth C."/>
            <person name="Larson L."/>
            <person name="Lui A."/>
            <person name="MacDonald P.J.P."/>
            <person name="Mehta T."/>
            <person name="Montmayeur A."/>
            <person name="Murphy C."/>
            <person name="Neiman D."/>
            <person name="Pearson M."/>
            <person name="Priest M."/>
            <person name="Roberts A."/>
            <person name="Saif S."/>
            <person name="Shea T."/>
            <person name="Shenoy N."/>
            <person name="Sisk P."/>
            <person name="Stolte C."/>
            <person name="Sykes S."/>
            <person name="Wortman J."/>
            <person name="Nusbaum C."/>
            <person name="Birren B."/>
        </authorList>
    </citation>
    <scope>NUCLEOTIDE SEQUENCE [LARGE SCALE GENOMIC DNA]</scope>
    <source>
        <strain evidence="2">FOSC 3-a</strain>
    </source>
</reference>
<evidence type="ECO:0000313" key="2">
    <source>
        <dbReference type="Proteomes" id="UP000030753"/>
    </source>
</evidence>
<dbReference type="EMBL" id="JH717850">
    <property type="protein sequence ID" value="EWY80166.1"/>
    <property type="molecule type" value="Genomic_DNA"/>
</dbReference>
<proteinExistence type="predicted"/>